<dbReference type="PANTHER" id="PTHR45947:SF3">
    <property type="entry name" value="SULFOQUINOVOSYL TRANSFERASE SQD2"/>
    <property type="match status" value="1"/>
</dbReference>
<evidence type="ECO:0008006" key="4">
    <source>
        <dbReference type="Google" id="ProtNLM"/>
    </source>
</evidence>
<dbReference type="Pfam" id="PF00534">
    <property type="entry name" value="Glycos_transf_1"/>
    <property type="match status" value="1"/>
</dbReference>
<protein>
    <recommendedName>
        <fullName evidence="4">Glycosyltransferase subfamily 4-like N-terminal domain-containing protein</fullName>
    </recommendedName>
</protein>
<evidence type="ECO:0000259" key="2">
    <source>
        <dbReference type="Pfam" id="PF13439"/>
    </source>
</evidence>
<dbReference type="EMBL" id="JNSK01000089">
    <property type="protein sequence ID" value="KGA15621.1"/>
    <property type="molecule type" value="Genomic_DNA"/>
</dbReference>
<dbReference type="GO" id="GO:0016757">
    <property type="term" value="F:glycosyltransferase activity"/>
    <property type="evidence" value="ECO:0007669"/>
    <property type="project" value="InterPro"/>
</dbReference>
<comment type="caution">
    <text evidence="3">The sequence shown here is derived from an EMBL/GenBank/DDBJ whole genome shotgun (WGS) entry which is preliminary data.</text>
</comment>
<name>A0A094QM74_9ZZZZ</name>
<dbReference type="InterPro" id="IPR001296">
    <property type="entry name" value="Glyco_trans_1"/>
</dbReference>
<dbReference type="SUPFAM" id="SSF53756">
    <property type="entry name" value="UDP-Glycosyltransferase/glycogen phosphorylase"/>
    <property type="match status" value="1"/>
</dbReference>
<dbReference type="Pfam" id="PF13439">
    <property type="entry name" value="Glyco_transf_4"/>
    <property type="match status" value="1"/>
</dbReference>
<feature type="domain" description="Glycosyltransferase subfamily 4-like N-terminal" evidence="2">
    <location>
        <begin position="15"/>
        <end position="178"/>
    </location>
</feature>
<feature type="domain" description="Glycosyl transferase family 1" evidence="1">
    <location>
        <begin position="190"/>
        <end position="350"/>
    </location>
</feature>
<reference evidence="3" key="1">
    <citation type="submission" date="2014-05" db="EMBL/GenBank/DDBJ databases">
        <title>Key roles for freshwater Actinobacteria revealed by deep metagenomic sequencing.</title>
        <authorList>
            <person name="Ghai R."/>
            <person name="Mizuno C.M."/>
            <person name="Picazo A."/>
            <person name="Camacho A."/>
            <person name="Rodriguez-Valera F."/>
        </authorList>
    </citation>
    <scope>NUCLEOTIDE SEQUENCE</scope>
</reference>
<dbReference type="Gene3D" id="3.40.50.2000">
    <property type="entry name" value="Glycogen Phosphorylase B"/>
    <property type="match status" value="2"/>
</dbReference>
<accession>A0A094QM74</accession>
<dbReference type="AlphaFoldDB" id="A0A094QM74"/>
<gene>
    <name evidence="3" type="ORF">GM50_16735</name>
</gene>
<dbReference type="InterPro" id="IPR028098">
    <property type="entry name" value="Glyco_trans_4-like_N"/>
</dbReference>
<dbReference type="InterPro" id="IPR050194">
    <property type="entry name" value="Glycosyltransferase_grp1"/>
</dbReference>
<sequence length="386" mass="42682">MKIVHIANFYGPKSGGIRTTLHELGKGYKARGHEFTYIVPGNGFFCEETIHGKKITVPSVVLPFSGGYRIIRNNKDVKKLLITLKPDALEISDRFTLSGVGLWAKKRNIHTVVFSHETLSGLVKSIIGFRFEKLVNWHNARLASRFNHVIATTAFASREFESIKVQNLVNIPLGVDLETFSPQLRNTPMREELLKGQDVLLIHLGRMSPEKNPQNSILALIELRKRGINARLIYVGMGPMFAKLKKLAEGQPVTFLGYIVDRKKLAEIMACADVSIAPGPIETFCLAALESLASGTPVVASATSAVGEFLMLDSKNPVGAVAENKPEAFADAIEKVLTSMNSHPDLHQRCHHQAENFPWSSTLMMMLRLHGAGREVTALQRKLRAA</sequence>
<dbReference type="PANTHER" id="PTHR45947">
    <property type="entry name" value="SULFOQUINOVOSYL TRANSFERASE SQD2"/>
    <property type="match status" value="1"/>
</dbReference>
<evidence type="ECO:0000313" key="3">
    <source>
        <dbReference type="EMBL" id="KGA15621.1"/>
    </source>
</evidence>
<organism evidence="3">
    <name type="scientific">freshwater metagenome</name>
    <dbReference type="NCBI Taxonomy" id="449393"/>
    <lineage>
        <taxon>unclassified sequences</taxon>
        <taxon>metagenomes</taxon>
        <taxon>ecological metagenomes</taxon>
    </lineage>
</organism>
<evidence type="ECO:0000259" key="1">
    <source>
        <dbReference type="Pfam" id="PF00534"/>
    </source>
</evidence>
<proteinExistence type="predicted"/>